<evidence type="ECO:0000256" key="1">
    <source>
        <dbReference type="ARBA" id="ARBA00004429"/>
    </source>
</evidence>
<keyword evidence="4" id="KW-1003">Cell membrane</keyword>
<feature type="transmembrane region" description="Helical" evidence="10">
    <location>
        <begin position="383"/>
        <end position="407"/>
    </location>
</feature>
<name>A0A2H5XBT8_9BACT</name>
<feature type="domain" description="Type II secretion system protein GspF" evidence="11">
    <location>
        <begin position="280"/>
        <end position="402"/>
    </location>
</feature>
<evidence type="ECO:0000259" key="11">
    <source>
        <dbReference type="Pfam" id="PF00482"/>
    </source>
</evidence>
<dbReference type="InterPro" id="IPR018076">
    <property type="entry name" value="T2SS_GspF_dom"/>
</dbReference>
<keyword evidence="6 9" id="KW-0812">Transmembrane</keyword>
<keyword evidence="3 9" id="KW-0813">Transport</keyword>
<reference evidence="13" key="1">
    <citation type="submission" date="2017-09" db="EMBL/GenBank/DDBJ databases">
        <title>Metaegenomics of thermophilic ammonia-oxidizing enrichment culture.</title>
        <authorList>
            <person name="Kato S."/>
            <person name="Suzuki K."/>
        </authorList>
    </citation>
    <scope>NUCLEOTIDE SEQUENCE [LARGE SCALE GENOMIC DNA]</scope>
</reference>
<accession>A0A2H5XBT8</accession>
<dbReference type="GO" id="GO:0005886">
    <property type="term" value="C:plasma membrane"/>
    <property type="evidence" value="ECO:0007669"/>
    <property type="project" value="UniProtKB-SubCell"/>
</dbReference>
<feature type="transmembrane region" description="Helical" evidence="10">
    <location>
        <begin position="231"/>
        <end position="249"/>
    </location>
</feature>
<dbReference type="Pfam" id="PF00482">
    <property type="entry name" value="T2SSF"/>
    <property type="match status" value="2"/>
</dbReference>
<evidence type="ECO:0000256" key="2">
    <source>
        <dbReference type="ARBA" id="ARBA00005745"/>
    </source>
</evidence>
<evidence type="ECO:0000256" key="10">
    <source>
        <dbReference type="SAM" id="Phobius"/>
    </source>
</evidence>
<dbReference type="Gene3D" id="1.20.81.30">
    <property type="entry name" value="Type II secretion system (T2SS), domain F"/>
    <property type="match status" value="2"/>
</dbReference>
<dbReference type="InterPro" id="IPR003004">
    <property type="entry name" value="GspF/PilC"/>
</dbReference>
<evidence type="ECO:0000256" key="5">
    <source>
        <dbReference type="ARBA" id="ARBA00022519"/>
    </source>
</evidence>
<gene>
    <name evidence="12" type="primary">epsF_2</name>
    <name evidence="12" type="ORF">HRbin17_01175</name>
</gene>
<dbReference type="Proteomes" id="UP000236173">
    <property type="component" value="Unassembled WGS sequence"/>
</dbReference>
<dbReference type="PANTHER" id="PTHR30012">
    <property type="entry name" value="GENERAL SECRETION PATHWAY PROTEIN"/>
    <property type="match status" value="1"/>
</dbReference>
<dbReference type="GO" id="GO:0009306">
    <property type="term" value="P:protein secretion"/>
    <property type="evidence" value="ECO:0007669"/>
    <property type="project" value="InterPro"/>
</dbReference>
<evidence type="ECO:0000256" key="4">
    <source>
        <dbReference type="ARBA" id="ARBA00022475"/>
    </source>
</evidence>
<comment type="caution">
    <text evidence="12">The sequence shown here is derived from an EMBL/GenBank/DDBJ whole genome shotgun (WGS) entry which is preliminary data.</text>
</comment>
<dbReference type="PROSITE" id="PS00874">
    <property type="entry name" value="T2SP_F"/>
    <property type="match status" value="1"/>
</dbReference>
<organism evidence="12 13">
    <name type="scientific">Candidatus Fervidibacter japonicus</name>
    <dbReference type="NCBI Taxonomy" id="2035412"/>
    <lineage>
        <taxon>Bacteria</taxon>
        <taxon>Candidatus Fervidibacterota</taxon>
        <taxon>Candidatus Fervidibacter</taxon>
    </lineage>
</organism>
<feature type="domain" description="Type II secretion system protein GspF" evidence="11">
    <location>
        <begin position="74"/>
        <end position="197"/>
    </location>
</feature>
<keyword evidence="7 10" id="KW-1133">Transmembrane helix</keyword>
<protein>
    <submittedName>
        <fullName evidence="12">Type II secretion system protein F</fullName>
    </submittedName>
</protein>
<dbReference type="InterPro" id="IPR001992">
    <property type="entry name" value="T2SS_GspF/T4SS_PilC_CS"/>
</dbReference>
<evidence type="ECO:0000313" key="13">
    <source>
        <dbReference type="Proteomes" id="UP000236173"/>
    </source>
</evidence>
<dbReference type="PRINTS" id="PR00812">
    <property type="entry name" value="BCTERIALGSPF"/>
</dbReference>
<dbReference type="AlphaFoldDB" id="A0A2H5XBT8"/>
<dbReference type="PANTHER" id="PTHR30012:SF0">
    <property type="entry name" value="TYPE II SECRETION SYSTEM PROTEIN F-RELATED"/>
    <property type="match status" value="1"/>
</dbReference>
<feature type="transmembrane region" description="Helical" evidence="10">
    <location>
        <begin position="176"/>
        <end position="196"/>
    </location>
</feature>
<proteinExistence type="inferred from homology"/>
<dbReference type="EMBL" id="BEHT01000013">
    <property type="protein sequence ID" value="GBC98661.1"/>
    <property type="molecule type" value="Genomic_DNA"/>
</dbReference>
<evidence type="ECO:0000313" key="12">
    <source>
        <dbReference type="EMBL" id="GBC98661.1"/>
    </source>
</evidence>
<evidence type="ECO:0000256" key="9">
    <source>
        <dbReference type="RuleBase" id="RU003923"/>
    </source>
</evidence>
<comment type="subcellular location">
    <subcellularLocation>
        <location evidence="1">Cell inner membrane</location>
        <topology evidence="1">Multi-pass membrane protein</topology>
    </subcellularLocation>
    <subcellularLocation>
        <location evidence="9">Cell membrane</location>
        <topology evidence="9">Multi-pass membrane protein</topology>
    </subcellularLocation>
</comment>
<sequence length="415" mass="46666">MPTFAYVARTMQGQVSQGTIEAPDERSAIQQLRQQGLVITSLRRRDAPRTPQQGQRMGFSAAFGRVKLKDMALFCRQLATLINAGVSLVRALAVLERQTQNQRLRFIVRQLTRDVEDGMQLSRAMAKFPREFSNLFVGMVRAGEVGGVLDETLQRMATFLEKDLELRRKVKSAMTYPTIVILFAVAIVIFLSVWIVPKFMQLFTDLGVKEDQFPLPTLMMKRFSEFLINKWYFLIGGVVAFFFAFSVFVRTRFGKKVYDWVKLKVPILGPINHKIVLARFARTFGTLMGSGVPILQALDTTAGAIDNEVLSRAIMEARMAIREGERIADPLERSKLFPPMVVHMISVGEETGALDQMLQKVADFYESEVDAALHALASTIEPVMIVILGVIVLFILISVFLPLITIIQNLSQGEQ</sequence>
<comment type="similarity">
    <text evidence="2 9">Belongs to the GSP F family.</text>
</comment>
<keyword evidence="5" id="KW-0997">Cell inner membrane</keyword>
<evidence type="ECO:0000256" key="6">
    <source>
        <dbReference type="ARBA" id="ARBA00022692"/>
    </source>
</evidence>
<evidence type="ECO:0000256" key="7">
    <source>
        <dbReference type="ARBA" id="ARBA00022989"/>
    </source>
</evidence>
<dbReference type="FunFam" id="1.20.81.30:FF:000001">
    <property type="entry name" value="Type II secretion system protein F"/>
    <property type="match status" value="2"/>
</dbReference>
<dbReference type="InterPro" id="IPR042094">
    <property type="entry name" value="T2SS_GspF_sf"/>
</dbReference>
<evidence type="ECO:0000256" key="3">
    <source>
        <dbReference type="ARBA" id="ARBA00022448"/>
    </source>
</evidence>
<evidence type="ECO:0000256" key="8">
    <source>
        <dbReference type="ARBA" id="ARBA00023136"/>
    </source>
</evidence>
<keyword evidence="8 10" id="KW-0472">Membrane</keyword>